<gene>
    <name evidence="2" type="ORF">BCV72DRAFT_304352</name>
</gene>
<accession>A0A1X0R6S5</accession>
<reference evidence="2" key="1">
    <citation type="journal article" date="2016" name="Proc. Natl. Acad. Sci. U.S.A.">
        <title>Lipid metabolic changes in an early divergent fungus govern the establishment of a mutualistic symbiosis with endobacteria.</title>
        <authorList>
            <person name="Lastovetsky O.A."/>
            <person name="Gaspar M.L."/>
            <person name="Mondo S.J."/>
            <person name="LaButti K.M."/>
            <person name="Sandor L."/>
            <person name="Grigoriev I.V."/>
            <person name="Henry S.A."/>
            <person name="Pawlowska T.E."/>
        </authorList>
    </citation>
    <scope>NUCLEOTIDE SEQUENCE [LARGE SCALE GENOMIC DNA]</scope>
    <source>
        <strain evidence="2">ATCC 52814</strain>
    </source>
</reference>
<dbReference type="Proteomes" id="UP000242414">
    <property type="component" value="Unassembled WGS sequence"/>
</dbReference>
<dbReference type="EMBL" id="KV921899">
    <property type="protein sequence ID" value="ORE07723.1"/>
    <property type="molecule type" value="Genomic_DNA"/>
</dbReference>
<evidence type="ECO:0000256" key="1">
    <source>
        <dbReference type="SAM" id="MobiDB-lite"/>
    </source>
</evidence>
<protein>
    <submittedName>
        <fullName evidence="2">Uncharacterized protein</fullName>
    </submittedName>
</protein>
<organism evidence="2">
    <name type="scientific">Rhizopus microsporus var. microsporus</name>
    <dbReference type="NCBI Taxonomy" id="86635"/>
    <lineage>
        <taxon>Eukaryota</taxon>
        <taxon>Fungi</taxon>
        <taxon>Fungi incertae sedis</taxon>
        <taxon>Mucoromycota</taxon>
        <taxon>Mucoromycotina</taxon>
        <taxon>Mucoromycetes</taxon>
        <taxon>Mucorales</taxon>
        <taxon>Mucorineae</taxon>
        <taxon>Rhizopodaceae</taxon>
        <taxon>Rhizopus</taxon>
    </lineage>
</organism>
<sequence>MEIPTKPDKVVVSANLPLWKIYERIWKLNAESYDSFDNFLSRFEDILEVGPIDIGENWSRLISVFMHQQHRYAKKRMGQSKPPSSNEARYSQQIQLSRSNLPSKAKAFVNKNASNNVYCGYYDS</sequence>
<dbReference type="AlphaFoldDB" id="A0A1X0R6S5"/>
<name>A0A1X0R6S5_RHIZD</name>
<feature type="region of interest" description="Disordered" evidence="1">
    <location>
        <begin position="73"/>
        <end position="92"/>
    </location>
</feature>
<proteinExistence type="predicted"/>
<feature type="compositionally biased region" description="Polar residues" evidence="1">
    <location>
        <begin position="81"/>
        <end position="92"/>
    </location>
</feature>
<dbReference type="VEuPathDB" id="FungiDB:BCV72DRAFT_304352"/>
<evidence type="ECO:0000313" key="2">
    <source>
        <dbReference type="EMBL" id="ORE07723.1"/>
    </source>
</evidence>